<dbReference type="EC" id="3.4.13.19" evidence="1"/>
<dbReference type="PROSITE" id="PS51365">
    <property type="entry name" value="RENAL_DIPEPTIDASE_2"/>
    <property type="match status" value="1"/>
</dbReference>
<keyword evidence="3" id="KW-0812">Transmembrane</keyword>
<dbReference type="GO" id="GO:0046872">
    <property type="term" value="F:metal ion binding"/>
    <property type="evidence" value="ECO:0007669"/>
    <property type="project" value="UniProtKB-UniRule"/>
</dbReference>
<keyword evidence="1" id="KW-0862">Zinc</keyword>
<dbReference type="InterPro" id="IPR032466">
    <property type="entry name" value="Metal_Hydrolase"/>
</dbReference>
<feature type="region of interest" description="Disordered" evidence="2">
    <location>
        <begin position="15"/>
        <end position="49"/>
    </location>
</feature>
<sequence length="362" mass="39894">MVFAKDARVGEKAAAWSQDVSSAGLHRPQSRVEYDDQRPQSRVGYTSDSRCPSRLGYDDTGGGYLEQSDPRMYCTGTYCMGDTMMATARGVCGEEVELDMRRHIQACACTCNHMGYGNYMDYQTTCLTELPDITPCNGNVRLPPCEESPSSGSSKERREGPRSKCRVLAPIFLLISVLLLGGLCLPLLLQSAPATHQQRLDVVRRILTEVPLIDGHNDLPWNVRKFVHNQLGEVNLSSDLGRIDPWARSDWSHTDIPRLRTGLVGAQFWSAYVPCGAAQLNAVQLSLEQIDVIRRLAEMNAQHLTLVTSVRGLVEAHRDGKIASLIGVEGGHSLGNSLGVLRTFYGLGARYLTLTHACDTSW</sequence>
<keyword evidence="3" id="KW-1133">Transmembrane helix</keyword>
<keyword evidence="1" id="KW-0378">Hydrolase</keyword>
<keyword evidence="1" id="KW-0479">Metal-binding</keyword>
<feature type="compositionally biased region" description="Basic and acidic residues" evidence="2">
    <location>
        <begin position="30"/>
        <end position="39"/>
    </location>
</feature>
<comment type="subcellular location">
    <subcellularLocation>
        <location evidence="1">Membrane</location>
        <topology evidence="1">Lipid-anchor</topology>
        <topology evidence="1">GPI-anchor</topology>
    </subcellularLocation>
</comment>
<comment type="similarity">
    <text evidence="1">Belongs to the metallo-dependent hydrolases superfamily. Peptidase M19 family.</text>
</comment>
<organism evidence="4 5">
    <name type="scientific">Fopius arisanus</name>
    <dbReference type="NCBI Taxonomy" id="64838"/>
    <lineage>
        <taxon>Eukaryota</taxon>
        <taxon>Metazoa</taxon>
        <taxon>Ecdysozoa</taxon>
        <taxon>Arthropoda</taxon>
        <taxon>Hexapoda</taxon>
        <taxon>Insecta</taxon>
        <taxon>Pterygota</taxon>
        <taxon>Neoptera</taxon>
        <taxon>Endopterygota</taxon>
        <taxon>Hymenoptera</taxon>
        <taxon>Apocrita</taxon>
        <taxon>Ichneumonoidea</taxon>
        <taxon>Braconidae</taxon>
        <taxon>Opiinae</taxon>
        <taxon>Fopius</taxon>
    </lineage>
</organism>
<dbReference type="GeneID" id="105272450"/>
<comment type="subunit">
    <text evidence="1">Homodimer; disulfide-linked.</text>
</comment>
<dbReference type="Proteomes" id="UP000694866">
    <property type="component" value="Unplaced"/>
</dbReference>
<keyword evidence="1" id="KW-0449">Lipoprotein</keyword>
<dbReference type="PANTHER" id="PTHR10443">
    <property type="entry name" value="MICROSOMAL DIPEPTIDASE"/>
    <property type="match status" value="1"/>
</dbReference>
<evidence type="ECO:0000256" key="2">
    <source>
        <dbReference type="SAM" id="MobiDB-lite"/>
    </source>
</evidence>
<keyword evidence="1" id="KW-0336">GPI-anchor</keyword>
<evidence type="ECO:0000256" key="1">
    <source>
        <dbReference type="RuleBase" id="RU341113"/>
    </source>
</evidence>
<keyword evidence="1" id="KW-0482">Metalloprotease</keyword>
<keyword evidence="1" id="KW-0325">Glycoprotein</keyword>
<keyword evidence="1" id="KW-0645">Protease</keyword>
<accession>A0A9R1TNN7</accession>
<comment type="cofactor">
    <cofactor evidence="1">
        <name>Zn(2+)</name>
        <dbReference type="ChEBI" id="CHEBI:29105"/>
    </cofactor>
</comment>
<dbReference type="OrthoDB" id="445695at2759"/>
<protein>
    <recommendedName>
        <fullName evidence="1">Dipeptidase</fullName>
        <ecNumber evidence="1">3.4.13.19</ecNumber>
    </recommendedName>
</protein>
<reference evidence="5" key="1">
    <citation type="submission" date="2025-08" db="UniProtKB">
        <authorList>
            <consortium name="RefSeq"/>
        </authorList>
    </citation>
    <scope>IDENTIFICATION</scope>
    <source>
        <strain evidence="5">USDA-PBARC FA_bdor</strain>
        <tissue evidence="5">Whole organism</tissue>
    </source>
</reference>
<name>A0A9R1TNN7_9HYME</name>
<feature type="transmembrane region" description="Helical" evidence="3">
    <location>
        <begin position="167"/>
        <end position="189"/>
    </location>
</feature>
<evidence type="ECO:0000313" key="5">
    <source>
        <dbReference type="RefSeq" id="XP_011312902.1"/>
    </source>
</evidence>
<dbReference type="PANTHER" id="PTHR10443:SF12">
    <property type="entry name" value="DIPEPTIDASE"/>
    <property type="match status" value="1"/>
</dbReference>
<dbReference type="GO" id="GO:0070573">
    <property type="term" value="F:metallodipeptidase activity"/>
    <property type="evidence" value="ECO:0007669"/>
    <property type="project" value="InterPro"/>
</dbReference>
<dbReference type="SUPFAM" id="SSF51556">
    <property type="entry name" value="Metallo-dependent hydrolases"/>
    <property type="match status" value="1"/>
</dbReference>
<dbReference type="Pfam" id="PF01244">
    <property type="entry name" value="Peptidase_M19"/>
    <property type="match status" value="1"/>
</dbReference>
<dbReference type="GO" id="GO:0006508">
    <property type="term" value="P:proteolysis"/>
    <property type="evidence" value="ECO:0007669"/>
    <property type="project" value="UniProtKB-KW"/>
</dbReference>
<proteinExistence type="inferred from homology"/>
<dbReference type="Gene3D" id="3.20.20.140">
    <property type="entry name" value="Metal-dependent hydrolases"/>
    <property type="match status" value="1"/>
</dbReference>
<evidence type="ECO:0000313" key="4">
    <source>
        <dbReference type="Proteomes" id="UP000694866"/>
    </source>
</evidence>
<keyword evidence="3" id="KW-0472">Membrane</keyword>
<dbReference type="KEGG" id="fas:105272450"/>
<dbReference type="GO" id="GO:0098552">
    <property type="term" value="C:side of membrane"/>
    <property type="evidence" value="ECO:0007669"/>
    <property type="project" value="UniProtKB-KW"/>
</dbReference>
<dbReference type="RefSeq" id="XP_011312902.1">
    <property type="nucleotide sequence ID" value="XM_011314600.1"/>
</dbReference>
<gene>
    <name evidence="5" type="primary">LOC105272450</name>
</gene>
<evidence type="ECO:0000256" key="3">
    <source>
        <dbReference type="SAM" id="Phobius"/>
    </source>
</evidence>
<keyword evidence="1" id="KW-0224">Dipeptidase</keyword>
<dbReference type="AlphaFoldDB" id="A0A9R1TNN7"/>
<comment type="catalytic activity">
    <reaction evidence="1">
        <text>an L-aminoacyl-L-amino acid + H2O = 2 an L-alpha-amino acid</text>
        <dbReference type="Rhea" id="RHEA:48940"/>
        <dbReference type="ChEBI" id="CHEBI:15377"/>
        <dbReference type="ChEBI" id="CHEBI:59869"/>
        <dbReference type="ChEBI" id="CHEBI:77460"/>
        <dbReference type="EC" id="3.4.13.19"/>
    </reaction>
</comment>
<keyword evidence="1" id="KW-1015">Disulfide bond</keyword>
<keyword evidence="4" id="KW-1185">Reference proteome</keyword>
<dbReference type="InterPro" id="IPR008257">
    <property type="entry name" value="Pept_M19"/>
</dbReference>